<protein>
    <submittedName>
        <fullName evidence="2">Uncharacterized protein</fullName>
    </submittedName>
</protein>
<name>A0AAQ3QUK5_9BACT</name>
<dbReference type="KEGG" id="puo:RZN69_14475"/>
<feature type="transmembrane region" description="Helical" evidence="1">
    <location>
        <begin position="89"/>
        <end position="114"/>
    </location>
</feature>
<proteinExistence type="predicted"/>
<accession>A0AAQ3QUK5</accession>
<dbReference type="AlphaFoldDB" id="A0AAQ3QUK5"/>
<dbReference type="Proteomes" id="UP001304300">
    <property type="component" value="Chromosome"/>
</dbReference>
<evidence type="ECO:0000313" key="3">
    <source>
        <dbReference type="Proteomes" id="UP001304300"/>
    </source>
</evidence>
<sequence>MDTATLLESFKTLLSEVASRPFGTWQFWTVSGVGLVIVLIFGKVLARGIGKSEKSVITVFIGNALCAALALIVAWAFLYFTSPYIQEVWLAQLLAGIIAGIVAILFTTLLGPLFWSQGRAAAVFACLFALALGYGALFATDKVLDIFESGSAEVQNYQKEQKDALPE</sequence>
<evidence type="ECO:0000256" key="1">
    <source>
        <dbReference type="SAM" id="Phobius"/>
    </source>
</evidence>
<dbReference type="EMBL" id="CP136920">
    <property type="protein sequence ID" value="WOO39827.1"/>
    <property type="molecule type" value="Genomic_DNA"/>
</dbReference>
<keyword evidence="1" id="KW-0472">Membrane</keyword>
<feature type="transmembrane region" description="Helical" evidence="1">
    <location>
        <begin position="121"/>
        <end position="139"/>
    </location>
</feature>
<keyword evidence="1" id="KW-0812">Transmembrane</keyword>
<feature type="transmembrane region" description="Helical" evidence="1">
    <location>
        <begin position="25"/>
        <end position="45"/>
    </location>
</feature>
<evidence type="ECO:0000313" key="2">
    <source>
        <dbReference type="EMBL" id="WOO39827.1"/>
    </source>
</evidence>
<organism evidence="2 3">
    <name type="scientific">Rubellicoccus peritrichatus</name>
    <dbReference type="NCBI Taxonomy" id="3080537"/>
    <lineage>
        <taxon>Bacteria</taxon>
        <taxon>Pseudomonadati</taxon>
        <taxon>Verrucomicrobiota</taxon>
        <taxon>Opitutia</taxon>
        <taxon>Puniceicoccales</taxon>
        <taxon>Cerasicoccaceae</taxon>
        <taxon>Rubellicoccus</taxon>
    </lineage>
</organism>
<dbReference type="RefSeq" id="WP_317831850.1">
    <property type="nucleotide sequence ID" value="NZ_CP136920.1"/>
</dbReference>
<feature type="transmembrane region" description="Helical" evidence="1">
    <location>
        <begin position="57"/>
        <end position="77"/>
    </location>
</feature>
<keyword evidence="3" id="KW-1185">Reference proteome</keyword>
<gene>
    <name evidence="2" type="ORF">RZN69_14475</name>
</gene>
<reference evidence="2 3" key="1">
    <citation type="submission" date="2023-10" db="EMBL/GenBank/DDBJ databases">
        <title>Rubellicoccus peritrichatus gen. nov., sp. nov., isolated from an algae of coral reef tank.</title>
        <authorList>
            <person name="Luo J."/>
        </authorList>
    </citation>
    <scope>NUCLEOTIDE SEQUENCE [LARGE SCALE GENOMIC DNA]</scope>
    <source>
        <strain evidence="2 3">CR14</strain>
    </source>
</reference>
<keyword evidence="1" id="KW-1133">Transmembrane helix</keyword>